<evidence type="ECO:0000313" key="1">
    <source>
        <dbReference type="EMBL" id="VEH15683.1"/>
    </source>
</evidence>
<dbReference type="RefSeq" id="WP_018920427.1">
    <property type="nucleotide sequence ID" value="NZ_LR134384.1"/>
</dbReference>
<dbReference type="EMBL" id="LR134384">
    <property type="protein sequence ID" value="VEH15683.1"/>
    <property type="molecule type" value="Genomic_DNA"/>
</dbReference>
<gene>
    <name evidence="1" type="ORF">NCTC13071_01693</name>
</gene>
<dbReference type="GeneID" id="85012496"/>
<sequence length="291" mass="33744">MANRKIGFYFLSLRQRDFEFPIKDNLIQLLNYLQERARLERKQDIGEDKIVFLDSCTQEGDDNLLKLLFKNAKHSYRAPLINKNTVEERENPKKIDEGEQMKTHALVKFKDGDAILFLETGGGMLSYHGLAEYLNRMLALYNGQFTNDEGKILGHFCIDMIPRDDFREVLNSMNRVSCATIFTDKRILGSEALNYSEPSEELKEEVVIELKAKRGKNIMQHIYDFLDRANGANSEIRRIRVKVKLPNNNEGIIDTGFIIKKEYVDAQQNEDTGEYNTAYMFSQLVSLSRDY</sequence>
<organism evidence="1 2">
    <name type="scientific">Segatella oris</name>
    <dbReference type="NCBI Taxonomy" id="28135"/>
    <lineage>
        <taxon>Bacteria</taxon>
        <taxon>Pseudomonadati</taxon>
        <taxon>Bacteroidota</taxon>
        <taxon>Bacteroidia</taxon>
        <taxon>Bacteroidales</taxon>
        <taxon>Prevotellaceae</taxon>
        <taxon>Segatella</taxon>
    </lineage>
</organism>
<dbReference type="Proteomes" id="UP000274578">
    <property type="component" value="Chromosome 1"/>
</dbReference>
<evidence type="ECO:0000313" key="2">
    <source>
        <dbReference type="Proteomes" id="UP000274578"/>
    </source>
</evidence>
<protein>
    <submittedName>
        <fullName evidence="1">Uncharacterized protein</fullName>
    </submittedName>
</protein>
<name>A0A448L6U6_9BACT</name>
<reference evidence="1 2" key="1">
    <citation type="submission" date="2018-12" db="EMBL/GenBank/DDBJ databases">
        <authorList>
            <consortium name="Pathogen Informatics"/>
        </authorList>
    </citation>
    <scope>NUCLEOTIDE SEQUENCE [LARGE SCALE GENOMIC DNA]</scope>
    <source>
        <strain evidence="1 2">NCTC13071</strain>
    </source>
</reference>
<dbReference type="KEGG" id="poc:NCTC13071_01693"/>
<proteinExistence type="predicted"/>
<accession>A0A448L6U6</accession>
<dbReference type="AlphaFoldDB" id="A0A448L6U6"/>